<dbReference type="InterPro" id="IPR007311">
    <property type="entry name" value="ST7"/>
</dbReference>
<keyword evidence="4" id="KW-0472">Membrane</keyword>
<evidence type="ECO:0000256" key="1">
    <source>
        <dbReference type="ARBA" id="ARBA00004141"/>
    </source>
</evidence>
<sequence>MPQPERAPWPFSLSVAPAPMLTETGLKNMTKYLKKQGLNGRSTEELNEYIASAESQQAMREMTPETEEEQAENIVMEAWYSDPPKRYELARQALEIDSQCSDAYLILAETVSSWRKQRRYFERALAASESKVAPFKEEMQNEDAQDENGPPSLYERIETRPWFRARVSVARNLLEGGWAEEAQAIFQDLLKWDPNDHLGVRYDLIPLFHDLGDYETLSRILDQFADDTTAFLAYERLWLALFRQQEDAIEYLNQAVEANPFMFDMMTGTMGDVHWTPYVRLSSPEEAVAYFSAASKWWLDNPELITWVVMHWPKK</sequence>
<evidence type="ECO:0000256" key="4">
    <source>
        <dbReference type="ARBA" id="ARBA00023136"/>
    </source>
</evidence>
<dbReference type="EMBL" id="PXYT01000019">
    <property type="protein sequence ID" value="PSR28653.1"/>
    <property type="molecule type" value="Genomic_DNA"/>
</dbReference>
<comment type="caution">
    <text evidence="5">The sequence shown here is derived from an EMBL/GenBank/DDBJ whole genome shotgun (WGS) entry which is preliminary data.</text>
</comment>
<keyword evidence="3" id="KW-1133">Transmembrane helix</keyword>
<evidence type="ECO:0000256" key="2">
    <source>
        <dbReference type="ARBA" id="ARBA00022692"/>
    </source>
</evidence>
<comment type="subcellular location">
    <subcellularLocation>
        <location evidence="1">Membrane</location>
        <topology evidence="1">Multi-pass membrane protein</topology>
    </subcellularLocation>
</comment>
<protein>
    <recommendedName>
        <fullName evidence="7">ST7 protein</fullName>
    </recommendedName>
</protein>
<dbReference type="Proteomes" id="UP000242699">
    <property type="component" value="Unassembled WGS sequence"/>
</dbReference>
<dbReference type="GO" id="GO:0016020">
    <property type="term" value="C:membrane"/>
    <property type="evidence" value="ECO:0007669"/>
    <property type="project" value="UniProtKB-SubCell"/>
</dbReference>
<evidence type="ECO:0000313" key="5">
    <source>
        <dbReference type="EMBL" id="PSR28653.1"/>
    </source>
</evidence>
<dbReference type="Gene3D" id="1.25.40.10">
    <property type="entry name" value="Tetratricopeptide repeat domain"/>
    <property type="match status" value="1"/>
</dbReference>
<dbReference type="InterPro" id="IPR011990">
    <property type="entry name" value="TPR-like_helical_dom_sf"/>
</dbReference>
<organism evidence="5 6">
    <name type="scientific">Sulfobacillus benefaciens</name>
    <dbReference type="NCBI Taxonomy" id="453960"/>
    <lineage>
        <taxon>Bacteria</taxon>
        <taxon>Bacillati</taxon>
        <taxon>Bacillota</taxon>
        <taxon>Clostridia</taxon>
        <taxon>Eubacteriales</taxon>
        <taxon>Clostridiales Family XVII. Incertae Sedis</taxon>
        <taxon>Sulfobacillus</taxon>
    </lineage>
</organism>
<dbReference type="SUPFAM" id="SSF48452">
    <property type="entry name" value="TPR-like"/>
    <property type="match status" value="1"/>
</dbReference>
<keyword evidence="2" id="KW-0812">Transmembrane</keyword>
<evidence type="ECO:0000256" key="3">
    <source>
        <dbReference type="ARBA" id="ARBA00022989"/>
    </source>
</evidence>
<dbReference type="AlphaFoldDB" id="A0A2T2X2B9"/>
<reference evidence="5 6" key="1">
    <citation type="journal article" date="2014" name="BMC Genomics">
        <title>Comparison of environmental and isolate Sulfobacillus genomes reveals diverse carbon, sulfur, nitrogen, and hydrogen metabolisms.</title>
        <authorList>
            <person name="Justice N.B."/>
            <person name="Norman A."/>
            <person name="Brown C.T."/>
            <person name="Singh A."/>
            <person name="Thomas B.C."/>
            <person name="Banfield J.F."/>
        </authorList>
    </citation>
    <scope>NUCLEOTIDE SEQUENCE [LARGE SCALE GENOMIC DNA]</scope>
    <source>
        <strain evidence="5">AMDSBA1</strain>
    </source>
</reference>
<gene>
    <name evidence="5" type="ORF">C7B43_09565</name>
</gene>
<proteinExistence type="predicted"/>
<accession>A0A2T2X2B9</accession>
<dbReference type="Pfam" id="PF04184">
    <property type="entry name" value="ST7"/>
    <property type="match status" value="1"/>
</dbReference>
<evidence type="ECO:0008006" key="7">
    <source>
        <dbReference type="Google" id="ProtNLM"/>
    </source>
</evidence>
<name>A0A2T2X2B9_9FIRM</name>
<evidence type="ECO:0000313" key="6">
    <source>
        <dbReference type="Proteomes" id="UP000242699"/>
    </source>
</evidence>